<sequence length="64" mass="7059">MINYVKAKIKSFVNDERGALTLLEWIILAGVIILGGSLTYMWFNGNLTGILDTIKNKLMSSVGL</sequence>
<keyword evidence="1" id="KW-0812">Transmembrane</keyword>
<proteinExistence type="predicted"/>
<dbReference type="PATRIC" id="fig|1094508.3.peg.2811"/>
<accession>I3WBX8</accession>
<name>I3WBX8_THESW</name>
<dbReference type="KEGG" id="tsh:Tsac_2782"/>
<keyword evidence="2" id="KW-0614">Plasmid</keyword>
<dbReference type="AlphaFoldDB" id="I3WBX8"/>
<dbReference type="Proteomes" id="UP000006178">
    <property type="component" value="Plasmid pMU3262"/>
</dbReference>
<geneLocation type="plasmid" evidence="2 3">
    <name>pMU3262</name>
</geneLocation>
<feature type="transmembrane region" description="Helical" evidence="1">
    <location>
        <begin position="21"/>
        <end position="43"/>
    </location>
</feature>
<keyword evidence="1" id="KW-0472">Membrane</keyword>
<evidence type="ECO:0000256" key="1">
    <source>
        <dbReference type="SAM" id="Phobius"/>
    </source>
</evidence>
<dbReference type="RefSeq" id="WP_014759600.1">
    <property type="nucleotide sequence ID" value="NC_017998.1"/>
</dbReference>
<dbReference type="BioCyc" id="TSAC1094508:GLMA-2828-MONOMER"/>
<evidence type="ECO:0000313" key="3">
    <source>
        <dbReference type="Proteomes" id="UP000006178"/>
    </source>
</evidence>
<organism evidence="2 3">
    <name type="scientific">Thermoanaerobacterium saccharolyticum (strain DSM 8691 / JW/SL-YS485)</name>
    <dbReference type="NCBI Taxonomy" id="1094508"/>
    <lineage>
        <taxon>Bacteria</taxon>
        <taxon>Bacillati</taxon>
        <taxon>Bacillota</taxon>
        <taxon>Clostridia</taxon>
        <taxon>Thermoanaerobacterales</taxon>
        <taxon>Thermoanaerobacteraceae</taxon>
        <taxon>Thermoanaerobacterium</taxon>
    </lineage>
</organism>
<evidence type="ECO:0000313" key="2">
    <source>
        <dbReference type="EMBL" id="AFK94329.1"/>
    </source>
</evidence>
<protein>
    <submittedName>
        <fullName evidence="2">Uncharacterized protein</fullName>
    </submittedName>
</protein>
<keyword evidence="1" id="KW-1133">Transmembrane helix</keyword>
<gene>
    <name evidence="2" type="ordered locus">Tsac_2782</name>
</gene>
<keyword evidence="3" id="KW-1185">Reference proteome</keyword>
<dbReference type="EMBL" id="CP003185">
    <property type="protein sequence ID" value="AFK94329.1"/>
    <property type="molecule type" value="Genomic_DNA"/>
</dbReference>
<reference evidence="2 3" key="1">
    <citation type="journal article" date="2014" name="Appl. Environ. Microbiol.">
        <title>Profile of Secreted Hydrolases, Associated Proteins, and SlpA in Thermoanaerobacterium saccharolyticum during the Degradation of Hemicellulose.</title>
        <authorList>
            <person name="Currie D.H."/>
            <person name="Guss A.M."/>
            <person name="Herring C.D."/>
            <person name="Giannone R.J."/>
            <person name="Johnson C.M."/>
            <person name="Lankford P.K."/>
            <person name="Brown S.D."/>
            <person name="Hettich R.L."/>
            <person name="Lynd L.R."/>
        </authorList>
    </citation>
    <scope>NUCLEOTIDE SEQUENCE [LARGE SCALE GENOMIC DNA]</scope>
    <source>
        <strain evidence="3">DSM 8691 / JW/SL-YS485</strain>
    </source>
</reference>